<comment type="caution">
    <text evidence="2">The sequence shown here is derived from an EMBL/GenBank/DDBJ whole genome shotgun (WGS) entry which is preliminary data.</text>
</comment>
<evidence type="ECO:0000313" key="2">
    <source>
        <dbReference type="EMBL" id="MFD1040000.1"/>
    </source>
</evidence>
<feature type="transmembrane region" description="Helical" evidence="1">
    <location>
        <begin position="190"/>
        <end position="208"/>
    </location>
</feature>
<proteinExistence type="predicted"/>
<name>A0ABW3LSZ6_9BACI</name>
<feature type="transmembrane region" description="Helical" evidence="1">
    <location>
        <begin position="80"/>
        <end position="95"/>
    </location>
</feature>
<feature type="transmembrane region" description="Helical" evidence="1">
    <location>
        <begin position="6"/>
        <end position="30"/>
    </location>
</feature>
<reference evidence="3" key="1">
    <citation type="journal article" date="2019" name="Int. J. Syst. Evol. Microbiol.">
        <title>The Global Catalogue of Microorganisms (GCM) 10K type strain sequencing project: providing services to taxonomists for standard genome sequencing and annotation.</title>
        <authorList>
            <consortium name="The Broad Institute Genomics Platform"/>
            <consortium name="The Broad Institute Genome Sequencing Center for Infectious Disease"/>
            <person name="Wu L."/>
            <person name="Ma J."/>
        </authorList>
    </citation>
    <scope>NUCLEOTIDE SEQUENCE [LARGE SCALE GENOMIC DNA]</scope>
    <source>
        <strain evidence="3">CCUG 56754</strain>
    </source>
</reference>
<organism evidence="2 3">
    <name type="scientific">Virgibacillus byunsanensis</name>
    <dbReference type="NCBI Taxonomy" id="570945"/>
    <lineage>
        <taxon>Bacteria</taxon>
        <taxon>Bacillati</taxon>
        <taxon>Bacillota</taxon>
        <taxon>Bacilli</taxon>
        <taxon>Bacillales</taxon>
        <taxon>Bacillaceae</taxon>
        <taxon>Virgibacillus</taxon>
    </lineage>
</organism>
<dbReference type="RefSeq" id="WP_390363663.1">
    <property type="nucleotide sequence ID" value="NZ_JBHTKJ010000053.1"/>
</dbReference>
<evidence type="ECO:0000256" key="1">
    <source>
        <dbReference type="SAM" id="Phobius"/>
    </source>
</evidence>
<feature type="transmembrane region" description="Helical" evidence="1">
    <location>
        <begin position="134"/>
        <end position="152"/>
    </location>
</feature>
<sequence>MAIASVLTSIGIIVVSIIMGFIFFFVISPLPTQVKKKQLEEITSLLINFVIYIWVGKILLNISTFITDPLAILAYPSDSHAFYLATLFIVLNIGYKYKRHNLAVLTLLNSFIPVFLAASFVYEFVQIVWNSNTYTWGYLGLVMLLIVVYMLVYDRITKEKLLGIMLIGWVFGQLMLALFLPFLTVFGYMMAPWFLILFFITSIGLYIYNNGKQVS</sequence>
<accession>A0ABW3LSZ6</accession>
<dbReference type="EMBL" id="JBHTKJ010000053">
    <property type="protein sequence ID" value="MFD1040000.1"/>
    <property type="molecule type" value="Genomic_DNA"/>
</dbReference>
<evidence type="ECO:0000313" key="3">
    <source>
        <dbReference type="Proteomes" id="UP001597040"/>
    </source>
</evidence>
<dbReference type="Proteomes" id="UP001597040">
    <property type="component" value="Unassembled WGS sequence"/>
</dbReference>
<protein>
    <submittedName>
        <fullName evidence="2">Uncharacterized protein</fullName>
    </submittedName>
</protein>
<keyword evidence="1" id="KW-0812">Transmembrane</keyword>
<feature type="transmembrane region" description="Helical" evidence="1">
    <location>
        <begin position="42"/>
        <end position="60"/>
    </location>
</feature>
<keyword evidence="3" id="KW-1185">Reference proteome</keyword>
<gene>
    <name evidence="2" type="ORF">ACFQ3N_16630</name>
</gene>
<keyword evidence="1" id="KW-1133">Transmembrane helix</keyword>
<keyword evidence="1" id="KW-0472">Membrane</keyword>
<feature type="transmembrane region" description="Helical" evidence="1">
    <location>
        <begin position="164"/>
        <end position="184"/>
    </location>
</feature>
<feature type="transmembrane region" description="Helical" evidence="1">
    <location>
        <begin position="102"/>
        <end position="122"/>
    </location>
</feature>